<keyword evidence="8" id="KW-0548">Nucleotidyltransferase</keyword>
<keyword evidence="1" id="KW-0540">Nuclease</keyword>
<dbReference type="GO" id="GO:0006310">
    <property type="term" value="P:DNA recombination"/>
    <property type="evidence" value="ECO:0007669"/>
    <property type="project" value="UniProtKB-KW"/>
</dbReference>
<evidence type="ECO:0000256" key="2">
    <source>
        <dbReference type="ARBA" id="ARBA00022723"/>
    </source>
</evidence>
<dbReference type="OrthoDB" id="6776856at2759"/>
<dbReference type="PANTHER" id="PTHR42648">
    <property type="entry name" value="TRANSPOSASE, PUTATIVE-RELATED"/>
    <property type="match status" value="1"/>
</dbReference>
<dbReference type="GO" id="GO:0004519">
    <property type="term" value="F:endonuclease activity"/>
    <property type="evidence" value="ECO:0007669"/>
    <property type="project" value="UniProtKB-KW"/>
</dbReference>
<evidence type="ECO:0000256" key="6">
    <source>
        <dbReference type="ARBA" id="ARBA00022908"/>
    </source>
</evidence>
<keyword evidence="8" id="KW-0239">DNA-directed DNA polymerase</keyword>
<name>A0A0J7YML5_BETVV</name>
<dbReference type="AlphaFoldDB" id="A0A0J7YML5"/>
<keyword evidence="9" id="KW-0233">DNA recombination</keyword>
<evidence type="ECO:0000256" key="4">
    <source>
        <dbReference type="ARBA" id="ARBA00022801"/>
    </source>
</evidence>
<keyword evidence="8" id="KW-0808">Transferase</keyword>
<feature type="non-terminal residue" evidence="11">
    <location>
        <position position="174"/>
    </location>
</feature>
<organism evidence="11 12">
    <name type="scientific">Beta vulgaris subsp. vulgaris</name>
    <name type="common">Beet</name>
    <dbReference type="NCBI Taxonomy" id="3555"/>
    <lineage>
        <taxon>Eukaryota</taxon>
        <taxon>Viridiplantae</taxon>
        <taxon>Streptophyta</taxon>
        <taxon>Embryophyta</taxon>
        <taxon>Tracheophyta</taxon>
        <taxon>Spermatophyta</taxon>
        <taxon>Magnoliopsida</taxon>
        <taxon>eudicotyledons</taxon>
        <taxon>Gunneridae</taxon>
        <taxon>Pentapetalae</taxon>
        <taxon>Caryophyllales</taxon>
        <taxon>Chenopodiaceae</taxon>
        <taxon>Betoideae</taxon>
        <taxon>Beta</taxon>
    </lineage>
</organism>
<dbReference type="InterPro" id="IPR001584">
    <property type="entry name" value="Integrase_cat-core"/>
</dbReference>
<dbReference type="Gramene" id="KMS64844">
    <property type="protein sequence ID" value="KMS64844"/>
    <property type="gene ID" value="BVRB_042090"/>
</dbReference>
<dbReference type="InterPro" id="IPR039537">
    <property type="entry name" value="Retrotran_Ty1/copia-like"/>
</dbReference>
<dbReference type="GO" id="GO:0003964">
    <property type="term" value="F:RNA-directed DNA polymerase activity"/>
    <property type="evidence" value="ECO:0007669"/>
    <property type="project" value="UniProtKB-KW"/>
</dbReference>
<evidence type="ECO:0000259" key="10">
    <source>
        <dbReference type="PROSITE" id="PS50994"/>
    </source>
</evidence>
<keyword evidence="5" id="KW-0460">Magnesium</keyword>
<feature type="domain" description="Integrase catalytic" evidence="10">
    <location>
        <begin position="1"/>
        <end position="150"/>
    </location>
</feature>
<dbReference type="Proteomes" id="UP000035740">
    <property type="component" value="Unassembled WGS sequence"/>
</dbReference>
<dbReference type="InterPro" id="IPR036397">
    <property type="entry name" value="RNaseH_sf"/>
</dbReference>
<evidence type="ECO:0000256" key="3">
    <source>
        <dbReference type="ARBA" id="ARBA00022759"/>
    </source>
</evidence>
<dbReference type="PANTHER" id="PTHR42648:SF11">
    <property type="entry name" value="TRANSPOSON TY4-P GAG-POL POLYPROTEIN"/>
    <property type="match status" value="1"/>
</dbReference>
<dbReference type="InterPro" id="IPR012337">
    <property type="entry name" value="RNaseH-like_sf"/>
</dbReference>
<gene>
    <name evidence="11" type="ORF">BVRB_042090</name>
</gene>
<protein>
    <recommendedName>
        <fullName evidence="10">Integrase catalytic domain-containing protein</fullName>
    </recommendedName>
</protein>
<reference evidence="11 12" key="1">
    <citation type="journal article" date="2014" name="Nature">
        <title>The genome of the recently domesticated crop plant sugar beet (Beta vulgaris).</title>
        <authorList>
            <person name="Dohm J.C."/>
            <person name="Minoche A.E."/>
            <person name="Holtgrawe D."/>
            <person name="Capella-Gutierrez S."/>
            <person name="Zakrzewski F."/>
            <person name="Tafer H."/>
            <person name="Rupp O."/>
            <person name="Sorensen T.R."/>
            <person name="Stracke R."/>
            <person name="Reinhardt R."/>
            <person name="Goesmann A."/>
            <person name="Kraft T."/>
            <person name="Schulz B."/>
            <person name="Stadler P.F."/>
            <person name="Schmidt T."/>
            <person name="Gabaldon T."/>
            <person name="Lehrach H."/>
            <person name="Weisshaar B."/>
            <person name="Himmelbauer H."/>
        </authorList>
    </citation>
    <scope>NUCLEOTIDE SEQUENCE [LARGE SCALE GENOMIC DNA]</scope>
    <source>
        <tissue evidence="11">Taproot</tissue>
    </source>
</reference>
<evidence type="ECO:0000256" key="5">
    <source>
        <dbReference type="ARBA" id="ARBA00022842"/>
    </source>
</evidence>
<evidence type="ECO:0000256" key="9">
    <source>
        <dbReference type="ARBA" id="ARBA00023172"/>
    </source>
</evidence>
<proteinExistence type="predicted"/>
<evidence type="ECO:0000313" key="12">
    <source>
        <dbReference type="Proteomes" id="UP000035740"/>
    </source>
</evidence>
<accession>A0A0J7YML5</accession>
<dbReference type="OMA" id="ICHEYTI"/>
<keyword evidence="4" id="KW-0378">Hydrolase</keyword>
<keyword evidence="12" id="KW-1185">Reference proteome</keyword>
<dbReference type="GO" id="GO:0046872">
    <property type="term" value="F:metal ion binding"/>
    <property type="evidence" value="ECO:0007669"/>
    <property type="project" value="UniProtKB-KW"/>
</dbReference>
<evidence type="ECO:0000256" key="1">
    <source>
        <dbReference type="ARBA" id="ARBA00022722"/>
    </source>
</evidence>
<dbReference type="Pfam" id="PF00665">
    <property type="entry name" value="rve"/>
    <property type="match status" value="1"/>
</dbReference>
<keyword evidence="3" id="KW-0255">Endonuclease</keyword>
<evidence type="ECO:0000313" key="11">
    <source>
        <dbReference type="EMBL" id="KMS64844.1"/>
    </source>
</evidence>
<evidence type="ECO:0000256" key="7">
    <source>
        <dbReference type="ARBA" id="ARBA00022918"/>
    </source>
</evidence>
<dbReference type="EMBL" id="KQ120759">
    <property type="protein sequence ID" value="KMS64844.1"/>
    <property type="molecule type" value="Genomic_DNA"/>
</dbReference>
<dbReference type="GO" id="GO:0016787">
    <property type="term" value="F:hydrolase activity"/>
    <property type="evidence" value="ECO:0007669"/>
    <property type="project" value="UniProtKB-KW"/>
</dbReference>
<dbReference type="GO" id="GO:0003887">
    <property type="term" value="F:DNA-directed DNA polymerase activity"/>
    <property type="evidence" value="ECO:0007669"/>
    <property type="project" value="UniProtKB-KW"/>
</dbReference>
<sequence length="174" mass="19471">QVKSLQGSSYVMPVTDDYSRYSIAYFLEKKSDAIKHLMEAASYFESQTGNRVANIRADNGGEFTSSEAKANYAKRGMTLLTSVPYSPQQNGVAERKNRTLVESTRAMLRTARLPKTYWQYALAAAVHVTNRLPSKANDGRSPFEVWSGTVPDISHLRVFGCQAYALIPKPKRKK</sequence>
<feature type="non-terminal residue" evidence="11">
    <location>
        <position position="1"/>
    </location>
</feature>
<dbReference type="GO" id="GO:0015074">
    <property type="term" value="P:DNA integration"/>
    <property type="evidence" value="ECO:0007669"/>
    <property type="project" value="UniProtKB-KW"/>
</dbReference>
<keyword evidence="6" id="KW-0229">DNA integration</keyword>
<evidence type="ECO:0000256" key="8">
    <source>
        <dbReference type="ARBA" id="ARBA00022932"/>
    </source>
</evidence>
<keyword evidence="7" id="KW-0695">RNA-directed DNA polymerase</keyword>
<dbReference type="SUPFAM" id="SSF53098">
    <property type="entry name" value="Ribonuclease H-like"/>
    <property type="match status" value="1"/>
</dbReference>
<dbReference type="GO" id="GO:0003676">
    <property type="term" value="F:nucleic acid binding"/>
    <property type="evidence" value="ECO:0007669"/>
    <property type="project" value="InterPro"/>
</dbReference>
<dbReference type="Gene3D" id="3.30.420.10">
    <property type="entry name" value="Ribonuclease H-like superfamily/Ribonuclease H"/>
    <property type="match status" value="1"/>
</dbReference>
<keyword evidence="2" id="KW-0479">Metal-binding</keyword>
<dbReference type="PROSITE" id="PS50994">
    <property type="entry name" value="INTEGRASE"/>
    <property type="match status" value="1"/>
</dbReference>